<dbReference type="Gene3D" id="3.40.1580.10">
    <property type="entry name" value="SMI1/KNR4-like"/>
    <property type="match status" value="1"/>
</dbReference>
<dbReference type="SMART" id="SM00860">
    <property type="entry name" value="SMI1_KNR4"/>
    <property type="match status" value="1"/>
</dbReference>
<proteinExistence type="predicted"/>
<dbReference type="EMBL" id="CP036268">
    <property type="protein sequence ID" value="QDT36161.1"/>
    <property type="molecule type" value="Genomic_DNA"/>
</dbReference>
<dbReference type="InterPro" id="IPR018958">
    <property type="entry name" value="Knr4/Smi1-like_dom"/>
</dbReference>
<gene>
    <name evidence="3" type="ORF">Pan189_05160</name>
</gene>
<dbReference type="KEGG" id="svp:Pan189_05160"/>
<sequence length="160" mass="17711">MTDWSQLPSQIPTDSESDAVFGQPASEEEISRIEGELGVRFPAELRSLYGTFNGFGVPYPGWSDDDVMWLVPPLSRLPSLRGDFQEAVSETHPDVASRYLPVIDYANGDTAGYLIDEQGIAADGIFSFEHESFEVRSDQPLDEFIQPAAEKLADLLIPDE</sequence>
<evidence type="ECO:0000256" key="1">
    <source>
        <dbReference type="SAM" id="MobiDB-lite"/>
    </source>
</evidence>
<dbReference type="SUPFAM" id="SSF160631">
    <property type="entry name" value="SMI1/KNR4-like"/>
    <property type="match status" value="1"/>
</dbReference>
<evidence type="ECO:0000259" key="2">
    <source>
        <dbReference type="SMART" id="SM00860"/>
    </source>
</evidence>
<dbReference type="InterPro" id="IPR037883">
    <property type="entry name" value="Knr4/Smi1-like_sf"/>
</dbReference>
<evidence type="ECO:0000313" key="4">
    <source>
        <dbReference type="Proteomes" id="UP000317318"/>
    </source>
</evidence>
<protein>
    <submittedName>
        <fullName evidence="3">SMI1 / KNR4 family protein</fullName>
    </submittedName>
</protein>
<evidence type="ECO:0000313" key="3">
    <source>
        <dbReference type="EMBL" id="QDT36161.1"/>
    </source>
</evidence>
<dbReference type="OrthoDB" id="275951at2"/>
<accession>A0A517QWZ6</accession>
<organism evidence="3 4">
    <name type="scientific">Stratiformator vulcanicus</name>
    <dbReference type="NCBI Taxonomy" id="2527980"/>
    <lineage>
        <taxon>Bacteria</taxon>
        <taxon>Pseudomonadati</taxon>
        <taxon>Planctomycetota</taxon>
        <taxon>Planctomycetia</taxon>
        <taxon>Planctomycetales</taxon>
        <taxon>Planctomycetaceae</taxon>
        <taxon>Stratiformator</taxon>
    </lineage>
</organism>
<keyword evidence="4" id="KW-1185">Reference proteome</keyword>
<feature type="region of interest" description="Disordered" evidence="1">
    <location>
        <begin position="1"/>
        <end position="25"/>
    </location>
</feature>
<dbReference type="Pfam" id="PF09346">
    <property type="entry name" value="SMI1_KNR4"/>
    <property type="match status" value="1"/>
</dbReference>
<feature type="compositionally biased region" description="Polar residues" evidence="1">
    <location>
        <begin position="1"/>
        <end position="14"/>
    </location>
</feature>
<dbReference type="Proteomes" id="UP000317318">
    <property type="component" value="Chromosome"/>
</dbReference>
<dbReference type="AlphaFoldDB" id="A0A517QWZ6"/>
<dbReference type="RefSeq" id="WP_145362385.1">
    <property type="nucleotide sequence ID" value="NZ_CP036268.1"/>
</dbReference>
<name>A0A517QWZ6_9PLAN</name>
<reference evidence="3 4" key="1">
    <citation type="submission" date="2019-02" db="EMBL/GenBank/DDBJ databases">
        <title>Deep-cultivation of Planctomycetes and their phenomic and genomic characterization uncovers novel biology.</title>
        <authorList>
            <person name="Wiegand S."/>
            <person name="Jogler M."/>
            <person name="Boedeker C."/>
            <person name="Pinto D."/>
            <person name="Vollmers J."/>
            <person name="Rivas-Marin E."/>
            <person name="Kohn T."/>
            <person name="Peeters S.H."/>
            <person name="Heuer A."/>
            <person name="Rast P."/>
            <person name="Oberbeckmann S."/>
            <person name="Bunk B."/>
            <person name="Jeske O."/>
            <person name="Meyerdierks A."/>
            <person name="Storesund J.E."/>
            <person name="Kallscheuer N."/>
            <person name="Luecker S."/>
            <person name="Lage O.M."/>
            <person name="Pohl T."/>
            <person name="Merkel B.J."/>
            <person name="Hornburger P."/>
            <person name="Mueller R.-W."/>
            <person name="Bruemmer F."/>
            <person name="Labrenz M."/>
            <person name="Spormann A.M."/>
            <person name="Op den Camp H."/>
            <person name="Overmann J."/>
            <person name="Amann R."/>
            <person name="Jetten M.S.M."/>
            <person name="Mascher T."/>
            <person name="Medema M.H."/>
            <person name="Devos D.P."/>
            <person name="Kaster A.-K."/>
            <person name="Ovreas L."/>
            <person name="Rohde M."/>
            <person name="Galperin M.Y."/>
            <person name="Jogler C."/>
        </authorList>
    </citation>
    <scope>NUCLEOTIDE SEQUENCE [LARGE SCALE GENOMIC DNA]</scope>
    <source>
        <strain evidence="3 4">Pan189</strain>
    </source>
</reference>
<feature type="domain" description="Knr4/Smi1-like" evidence="2">
    <location>
        <begin position="24"/>
        <end position="147"/>
    </location>
</feature>